<protein>
    <submittedName>
        <fullName evidence="1">Putative bacteriophage protein (Gp55-like)</fullName>
    </submittedName>
</protein>
<dbReference type="Pfam" id="PF06892">
    <property type="entry name" value="Phage_CP76"/>
    <property type="match status" value="1"/>
</dbReference>
<dbReference type="Proteomes" id="UP000016761">
    <property type="component" value="Unassembled WGS sequence"/>
</dbReference>
<dbReference type="EMBL" id="AUSW01000034">
    <property type="protein sequence ID" value="ERL54975.1"/>
    <property type="molecule type" value="Genomic_DNA"/>
</dbReference>
<dbReference type="RefSeq" id="WP_021814944.1">
    <property type="nucleotide sequence ID" value="NZ_AUSW01000034.1"/>
</dbReference>
<organism evidence="1 2">
    <name type="scientific">Psychrobacter aquaticus CMS 56</name>
    <dbReference type="NCBI Taxonomy" id="1354303"/>
    <lineage>
        <taxon>Bacteria</taxon>
        <taxon>Pseudomonadati</taxon>
        <taxon>Pseudomonadota</taxon>
        <taxon>Gammaproteobacteria</taxon>
        <taxon>Moraxellales</taxon>
        <taxon>Moraxellaceae</taxon>
        <taxon>Psychrobacter</taxon>
    </lineage>
</organism>
<comment type="caution">
    <text evidence="1">The sequence shown here is derived from an EMBL/GenBank/DDBJ whole genome shotgun (WGS) entry which is preliminary data.</text>
</comment>
<evidence type="ECO:0000313" key="1">
    <source>
        <dbReference type="EMBL" id="ERL54975.1"/>
    </source>
</evidence>
<gene>
    <name evidence="1" type="ORF">M917_2321</name>
</gene>
<keyword evidence="2" id="KW-1185">Reference proteome</keyword>
<dbReference type="GO" id="GO:0003677">
    <property type="term" value="F:DNA binding"/>
    <property type="evidence" value="ECO:0007669"/>
    <property type="project" value="InterPro"/>
</dbReference>
<name>U4T2W7_9GAMM</name>
<dbReference type="PATRIC" id="fig|1354303.4.peg.2287"/>
<dbReference type="InterPro" id="IPR009679">
    <property type="entry name" value="Phage_186_CII-like"/>
</dbReference>
<dbReference type="OrthoDB" id="6688863at2"/>
<sequence length="147" mass="15740">MDVIDAAHKTVHNPKHGGSTAIAARMGMSSTVLNNKVNPATNTHHLRLDEALTIMEYTNDTSIIQAMAQRLGGVFCKVDGEATQASILMTALSTSACQGDIMSGMQKALEDGCIDYKEHDALQTTIQNAIVALRTLSVQITKHCEGN</sequence>
<dbReference type="STRING" id="1354303.M917_2321"/>
<dbReference type="eggNOG" id="ENOG5032UII">
    <property type="taxonomic scope" value="Bacteria"/>
</dbReference>
<reference evidence="1 2" key="1">
    <citation type="journal article" date="2013" name="Genome Announc.">
        <title>Draft Genome Sequence of Psychrobacter aquaticus Strain CMS 56T, Isolated from a Cyanobacterial Mat Sample Collected from Water Bodies in the McMurdo Dry Valley Region of Antarctica.</title>
        <authorList>
            <person name="Reddy G.S."/>
            <person name="Ara S."/>
            <person name="Singh A."/>
            <person name="Kumar Pinnaka A."/>
            <person name="Shivaji S."/>
        </authorList>
    </citation>
    <scope>NUCLEOTIDE SEQUENCE [LARGE SCALE GENOMIC DNA]</scope>
    <source>
        <strain evidence="1 2">CMS 56</strain>
    </source>
</reference>
<dbReference type="AlphaFoldDB" id="U4T2W7"/>
<proteinExistence type="predicted"/>
<accession>U4T2W7</accession>
<evidence type="ECO:0000313" key="2">
    <source>
        <dbReference type="Proteomes" id="UP000016761"/>
    </source>
</evidence>